<keyword evidence="1" id="KW-0560">Oxidoreductase</keyword>
<feature type="domain" description="Flavodoxin-like fold" evidence="2">
    <location>
        <begin position="1"/>
        <end position="150"/>
    </location>
</feature>
<reference evidence="3 4" key="1">
    <citation type="submission" date="2021-03" db="EMBL/GenBank/DDBJ databases">
        <title>Enterococcal diversity collection.</title>
        <authorList>
            <person name="Gilmore M.S."/>
            <person name="Schwartzman J."/>
            <person name="Van Tyne D."/>
            <person name="Martin M."/>
            <person name="Earl A.M."/>
            <person name="Manson A.L."/>
            <person name="Straub T."/>
            <person name="Salamzade R."/>
            <person name="Saavedra J."/>
            <person name="Lebreton F."/>
            <person name="Prichula J."/>
            <person name="Schaufler K."/>
            <person name="Gaca A."/>
            <person name="Sgardioli B."/>
            <person name="Wagenaar J."/>
            <person name="Strong T."/>
        </authorList>
    </citation>
    <scope>NUCLEOTIDE SEQUENCE [LARGE SCALE GENOMIC DNA]</scope>
    <source>
        <strain evidence="3 4">DIV0080</strain>
    </source>
</reference>
<evidence type="ECO:0000259" key="2">
    <source>
        <dbReference type="Pfam" id="PF02525"/>
    </source>
</evidence>
<gene>
    <name evidence="3" type="ORF">DOK76_11555</name>
</gene>
<sequence>MKTVVIVAHPDYSDSSTQQFLLESGKHLEEVYYHFIDDKEIDGHKERQLLEKYDRIIFQFPMYWYSAPYELKKWIDQVFDDSFIKGRMEGEGKELGLVVTLGVAEESFAAGKAEKFTLSELFRPFEALASKCQMIYLPIFSVSLFHYMPEVNRKTLLIKYQQYLTKSNEGTFKSEEEWFITYLEKYRERFSDERKGRINLILNQVKENRETLDDLLVLVKEMREDAY</sequence>
<proteinExistence type="predicted"/>
<dbReference type="PANTHER" id="PTHR47307:SF1">
    <property type="entry name" value="GLUTATHIONE-REGULATED POTASSIUM-EFFLUX SYSTEM ANCILLARY PROTEIN KEFG"/>
    <property type="match status" value="1"/>
</dbReference>
<dbReference type="InterPro" id="IPR003680">
    <property type="entry name" value="Flavodoxin_fold"/>
</dbReference>
<organism evidence="3 4">
    <name type="scientific">Candidatus Vagococcus giribetii</name>
    <dbReference type="NCBI Taxonomy" id="2230876"/>
    <lineage>
        <taxon>Bacteria</taxon>
        <taxon>Bacillati</taxon>
        <taxon>Bacillota</taxon>
        <taxon>Bacilli</taxon>
        <taxon>Lactobacillales</taxon>
        <taxon>Enterococcaceae</taxon>
        <taxon>Vagococcus</taxon>
    </lineage>
</organism>
<dbReference type="InterPro" id="IPR029039">
    <property type="entry name" value="Flavoprotein-like_sf"/>
</dbReference>
<accession>A0ABS3HY29</accession>
<dbReference type="Gene3D" id="3.40.50.360">
    <property type="match status" value="1"/>
</dbReference>
<dbReference type="PANTHER" id="PTHR47307">
    <property type="entry name" value="GLUTATHIONE-REGULATED POTASSIUM-EFFLUX SYSTEM ANCILLARY PROTEIN KEFG"/>
    <property type="match status" value="1"/>
</dbReference>
<dbReference type="EMBL" id="JAFLVX010000032">
    <property type="protein sequence ID" value="MBO0477711.1"/>
    <property type="molecule type" value="Genomic_DNA"/>
</dbReference>
<name>A0ABS3HY29_9ENTE</name>
<protein>
    <submittedName>
        <fullName evidence="3">NAD(P)H-dependent oxidoreductase</fullName>
    </submittedName>
</protein>
<dbReference type="Proteomes" id="UP000664857">
    <property type="component" value="Unassembled WGS sequence"/>
</dbReference>
<comment type="caution">
    <text evidence="3">The sequence shown here is derived from an EMBL/GenBank/DDBJ whole genome shotgun (WGS) entry which is preliminary data.</text>
</comment>
<evidence type="ECO:0000313" key="3">
    <source>
        <dbReference type="EMBL" id="MBO0477711.1"/>
    </source>
</evidence>
<dbReference type="RefSeq" id="WP_206967928.1">
    <property type="nucleotide sequence ID" value="NZ_JAFLVX010000032.1"/>
</dbReference>
<evidence type="ECO:0000313" key="4">
    <source>
        <dbReference type="Proteomes" id="UP000664857"/>
    </source>
</evidence>
<dbReference type="Pfam" id="PF02525">
    <property type="entry name" value="Flavodoxin_2"/>
    <property type="match status" value="1"/>
</dbReference>
<evidence type="ECO:0000256" key="1">
    <source>
        <dbReference type="ARBA" id="ARBA00023002"/>
    </source>
</evidence>
<dbReference type="SUPFAM" id="SSF52218">
    <property type="entry name" value="Flavoproteins"/>
    <property type="match status" value="1"/>
</dbReference>
<dbReference type="InterPro" id="IPR046980">
    <property type="entry name" value="KefG/KefF"/>
</dbReference>
<keyword evidence="4" id="KW-1185">Reference proteome</keyword>